<dbReference type="Proteomes" id="UP000807469">
    <property type="component" value="Unassembled WGS sequence"/>
</dbReference>
<feature type="compositionally biased region" description="Polar residues" evidence="1">
    <location>
        <begin position="49"/>
        <end position="68"/>
    </location>
</feature>
<feature type="compositionally biased region" description="Polar residues" evidence="1">
    <location>
        <begin position="123"/>
        <end position="155"/>
    </location>
</feature>
<sequence length="252" mass="27696">MSKTKIGQKSPRKSSSIAEVKGKSSAKVPRARIHRGSAPPKISRAWEGSSPTAAAQSDSGVFSQSQTIMEPLPRLSFDATFDEDPGFCHTEREMRKAASVFKKNNGSGPREDTPDDSAMNEIISDSQKEVNNSSETEPDTPTQRPRQPLASNANDTGVPMSVAPELNNSMPLDSADSLLDSLARCIDALTASREEELGRCERLCAQMNRFRLARTKEKKKAREIQESLMRIQGMLEKERSKLVALAADIEFN</sequence>
<dbReference type="EMBL" id="MU155265">
    <property type="protein sequence ID" value="KAF9477317.1"/>
    <property type="molecule type" value="Genomic_DNA"/>
</dbReference>
<proteinExistence type="predicted"/>
<organism evidence="2 3">
    <name type="scientific">Pholiota conissans</name>
    <dbReference type="NCBI Taxonomy" id="109636"/>
    <lineage>
        <taxon>Eukaryota</taxon>
        <taxon>Fungi</taxon>
        <taxon>Dikarya</taxon>
        <taxon>Basidiomycota</taxon>
        <taxon>Agaricomycotina</taxon>
        <taxon>Agaricomycetes</taxon>
        <taxon>Agaricomycetidae</taxon>
        <taxon>Agaricales</taxon>
        <taxon>Agaricineae</taxon>
        <taxon>Strophariaceae</taxon>
        <taxon>Pholiota</taxon>
    </lineage>
</organism>
<name>A0A9P5YX61_9AGAR</name>
<protein>
    <submittedName>
        <fullName evidence="2">Uncharacterized protein</fullName>
    </submittedName>
</protein>
<dbReference type="AlphaFoldDB" id="A0A9P5YX61"/>
<accession>A0A9P5YX61</accession>
<feature type="region of interest" description="Disordered" evidence="1">
    <location>
        <begin position="1"/>
        <end position="167"/>
    </location>
</feature>
<keyword evidence="3" id="KW-1185">Reference proteome</keyword>
<comment type="caution">
    <text evidence="2">The sequence shown here is derived from an EMBL/GenBank/DDBJ whole genome shotgun (WGS) entry which is preliminary data.</text>
</comment>
<reference evidence="2" key="1">
    <citation type="submission" date="2020-11" db="EMBL/GenBank/DDBJ databases">
        <authorList>
            <consortium name="DOE Joint Genome Institute"/>
            <person name="Ahrendt S."/>
            <person name="Riley R."/>
            <person name="Andreopoulos W."/>
            <person name="Labutti K."/>
            <person name="Pangilinan J."/>
            <person name="Ruiz-Duenas F.J."/>
            <person name="Barrasa J.M."/>
            <person name="Sanchez-Garcia M."/>
            <person name="Camarero S."/>
            <person name="Miyauchi S."/>
            <person name="Serrano A."/>
            <person name="Linde D."/>
            <person name="Babiker R."/>
            <person name="Drula E."/>
            <person name="Ayuso-Fernandez I."/>
            <person name="Pacheco R."/>
            <person name="Padilla G."/>
            <person name="Ferreira P."/>
            <person name="Barriuso J."/>
            <person name="Kellner H."/>
            <person name="Castanera R."/>
            <person name="Alfaro M."/>
            <person name="Ramirez L."/>
            <person name="Pisabarro A.G."/>
            <person name="Kuo A."/>
            <person name="Tritt A."/>
            <person name="Lipzen A."/>
            <person name="He G."/>
            <person name="Yan M."/>
            <person name="Ng V."/>
            <person name="Cullen D."/>
            <person name="Martin F."/>
            <person name="Rosso M.-N."/>
            <person name="Henrissat B."/>
            <person name="Hibbett D."/>
            <person name="Martinez A.T."/>
            <person name="Grigoriev I.V."/>
        </authorList>
    </citation>
    <scope>NUCLEOTIDE SEQUENCE</scope>
    <source>
        <strain evidence="2">CIRM-BRFM 674</strain>
    </source>
</reference>
<gene>
    <name evidence="2" type="ORF">BDN70DRAFT_995049</name>
</gene>
<evidence type="ECO:0000256" key="1">
    <source>
        <dbReference type="SAM" id="MobiDB-lite"/>
    </source>
</evidence>
<evidence type="ECO:0000313" key="2">
    <source>
        <dbReference type="EMBL" id="KAF9477317.1"/>
    </source>
</evidence>
<feature type="compositionally biased region" description="Polar residues" evidence="1">
    <location>
        <begin position="1"/>
        <end position="17"/>
    </location>
</feature>
<evidence type="ECO:0000313" key="3">
    <source>
        <dbReference type="Proteomes" id="UP000807469"/>
    </source>
</evidence>